<keyword evidence="5" id="KW-1185">Reference proteome</keyword>
<dbReference type="GO" id="GO:0018580">
    <property type="term" value="F:nitronate monooxygenase activity"/>
    <property type="evidence" value="ECO:0007669"/>
    <property type="project" value="InterPro"/>
</dbReference>
<name>A0A944DD88_DENI1</name>
<organism evidence="4 5">
    <name type="scientific">Denitromonas iodatirespirans</name>
    <dbReference type="NCBI Taxonomy" id="2795389"/>
    <lineage>
        <taxon>Bacteria</taxon>
        <taxon>Pseudomonadati</taxon>
        <taxon>Pseudomonadota</taxon>
        <taxon>Betaproteobacteria</taxon>
        <taxon>Rhodocyclales</taxon>
        <taxon>Zoogloeaceae</taxon>
        <taxon>Denitromonas</taxon>
    </lineage>
</organism>
<reference evidence="5" key="1">
    <citation type="journal article" date="2022" name="ISME J.">
        <title>Genetic and phylogenetic analysis of dissimilatory iodate-reducing bacteria identifies potential niches across the world's oceans.</title>
        <authorList>
            <person name="Reyes-Umana V."/>
            <person name="Henning Z."/>
            <person name="Lee K."/>
            <person name="Barnum T.P."/>
            <person name="Coates J.D."/>
        </authorList>
    </citation>
    <scope>NUCLEOTIDE SEQUENCE [LARGE SCALE GENOMIC DNA]</scope>
    <source>
        <strain evidence="5">IR12</strain>
    </source>
</reference>
<gene>
    <name evidence="4" type="ORF">I8J34_23150</name>
</gene>
<keyword evidence="2" id="KW-0288">FMN</keyword>
<keyword evidence="4" id="KW-0503">Monooxygenase</keyword>
<dbReference type="PANTHER" id="PTHR32332:SF20">
    <property type="entry name" value="2-NITROPROPANE DIOXYGENASE-LIKE PROTEIN"/>
    <property type="match status" value="1"/>
</dbReference>
<dbReference type="CDD" id="cd04730">
    <property type="entry name" value="NPD_like"/>
    <property type="match status" value="1"/>
</dbReference>
<evidence type="ECO:0000256" key="3">
    <source>
        <dbReference type="ARBA" id="ARBA00023002"/>
    </source>
</evidence>
<evidence type="ECO:0000256" key="1">
    <source>
        <dbReference type="ARBA" id="ARBA00022630"/>
    </source>
</evidence>
<protein>
    <submittedName>
        <fullName evidence="4">Nitronate monooxygenase</fullName>
    </submittedName>
</protein>
<dbReference type="Pfam" id="PF03060">
    <property type="entry name" value="NMO"/>
    <property type="match status" value="1"/>
</dbReference>
<evidence type="ECO:0000313" key="5">
    <source>
        <dbReference type="Proteomes" id="UP000694660"/>
    </source>
</evidence>
<dbReference type="Proteomes" id="UP000694660">
    <property type="component" value="Unassembled WGS sequence"/>
</dbReference>
<dbReference type="InterPro" id="IPR013785">
    <property type="entry name" value="Aldolase_TIM"/>
</dbReference>
<keyword evidence="3" id="KW-0560">Oxidoreductase</keyword>
<keyword evidence="1" id="KW-0285">Flavoprotein</keyword>
<dbReference type="PANTHER" id="PTHR32332">
    <property type="entry name" value="2-NITROPROPANE DIOXYGENASE"/>
    <property type="match status" value="1"/>
</dbReference>
<dbReference type="SUPFAM" id="SSF51412">
    <property type="entry name" value="Inosine monophosphate dehydrogenase (IMPDH)"/>
    <property type="match status" value="1"/>
</dbReference>
<proteinExistence type="predicted"/>
<accession>A0A944DD88</accession>
<dbReference type="InterPro" id="IPR004136">
    <property type="entry name" value="NMO"/>
</dbReference>
<evidence type="ECO:0000256" key="2">
    <source>
        <dbReference type="ARBA" id="ARBA00022643"/>
    </source>
</evidence>
<dbReference type="Gene3D" id="3.20.20.70">
    <property type="entry name" value="Aldolase class I"/>
    <property type="match status" value="1"/>
</dbReference>
<dbReference type="EMBL" id="JAEKFT010000052">
    <property type="protein sequence ID" value="MBT0964085.1"/>
    <property type="molecule type" value="Genomic_DNA"/>
</dbReference>
<sequence length="335" mass="35260">MQPEPRVSALFHTRITELFGIHLPVVASGLQWLSTAEYVAAAAHAGLIGFITAASFAELDDLRAEIRRCAELAEGKPWGVNISMLPKLAKGDRVDAVVDLVCAEGVHFVETAGRNPEPYLPRLHAAGIKVLHKVPTVRHARSAQAAGVDAITVVGAECGGHPGTELIGTMVQAAIAARDITVPLIAAGGIATGAQLVAALALGADGAAIGTRFLVAEEIWAHADYKARLVAAQETDTTLVMASLRNTLRALRNQTTDTVQQIERDVGGDLDALMPHIAGRIGRRAYETGNADLGVLSVGQSVAFADRIEPLADIVNRLEAEARAAVARLQRLTAI</sequence>
<evidence type="ECO:0000313" key="4">
    <source>
        <dbReference type="EMBL" id="MBT0964085.1"/>
    </source>
</evidence>
<comment type="caution">
    <text evidence="4">The sequence shown here is derived from an EMBL/GenBank/DDBJ whole genome shotgun (WGS) entry which is preliminary data.</text>
</comment>
<dbReference type="AlphaFoldDB" id="A0A944DD88"/>